<evidence type="ECO:0000313" key="1">
    <source>
        <dbReference type="EMBL" id="KAJ3540545.1"/>
    </source>
</evidence>
<dbReference type="Proteomes" id="UP001148629">
    <property type="component" value="Unassembled WGS sequence"/>
</dbReference>
<accession>A0ACC1SIH6</accession>
<comment type="caution">
    <text evidence="1">The sequence shown here is derived from an EMBL/GenBank/DDBJ whole genome shotgun (WGS) entry which is preliminary data.</text>
</comment>
<reference evidence="1" key="1">
    <citation type="submission" date="2022-08" db="EMBL/GenBank/DDBJ databases">
        <title>Genome Sequence of Fusarium decemcellulare.</title>
        <authorList>
            <person name="Buettner E."/>
        </authorList>
    </citation>
    <scope>NUCLEOTIDE SEQUENCE</scope>
    <source>
        <strain evidence="1">Babe19</strain>
    </source>
</reference>
<organism evidence="1 2">
    <name type="scientific">Fusarium decemcellulare</name>
    <dbReference type="NCBI Taxonomy" id="57161"/>
    <lineage>
        <taxon>Eukaryota</taxon>
        <taxon>Fungi</taxon>
        <taxon>Dikarya</taxon>
        <taxon>Ascomycota</taxon>
        <taxon>Pezizomycotina</taxon>
        <taxon>Sordariomycetes</taxon>
        <taxon>Hypocreomycetidae</taxon>
        <taxon>Hypocreales</taxon>
        <taxon>Nectriaceae</taxon>
        <taxon>Fusarium</taxon>
        <taxon>Fusarium decemcellulare species complex</taxon>
    </lineage>
</organism>
<dbReference type="EMBL" id="JANRMS010000403">
    <property type="protein sequence ID" value="KAJ3540545.1"/>
    <property type="molecule type" value="Genomic_DNA"/>
</dbReference>
<protein>
    <submittedName>
        <fullName evidence="1">Uncharacterized protein</fullName>
    </submittedName>
</protein>
<evidence type="ECO:0000313" key="2">
    <source>
        <dbReference type="Proteomes" id="UP001148629"/>
    </source>
</evidence>
<sequence>MSDIFWKHENVLWPVPLKKREQGPPLRAKPTAYRPNHEPELLPDITALPPQTLPLIASLKGNNIQQQPQSPLFRLPLEIRQNIWELSTATVCDPDRPYNRGWLHWRPNSTGPFRVDTALLKTCRAIYAETWDLPLKQTTLVIHEGTEQDRPLWRPVYPVVLGKGLFYLQAWQILLIRRAHMTFSQFRLREGSIKEWFNRVSDARSKARNVISELAEKPETDYNNGIIQGLLHTQFRTLVVRINRRDWWSWGNPPDDPEQIAYIKAHPDPKRHCLGLDPDTLRNWGGSEDLFSPAFELVLELETFGVKWNQLDHAVEEAKGFVLSKTHSWGEGDKHLAWDGCVKDCSWDLGFVDDCNWFRNKKWKGMGKRVEVREVRYSFRDVGKKAESQNTN</sequence>
<name>A0ACC1SIH6_9HYPO</name>
<keyword evidence="2" id="KW-1185">Reference proteome</keyword>
<gene>
    <name evidence="1" type="ORF">NM208_g5019</name>
</gene>
<proteinExistence type="predicted"/>